<evidence type="ECO:0008006" key="3">
    <source>
        <dbReference type="Google" id="ProtNLM"/>
    </source>
</evidence>
<dbReference type="AlphaFoldDB" id="A0A979G8M4"/>
<reference evidence="2" key="1">
    <citation type="submission" date="2009-08" db="EMBL/GenBank/DDBJ databases">
        <title>The complete genome of Chitinophaga pinensis DSM 2588.</title>
        <authorList>
            <consortium name="US DOE Joint Genome Institute (JGI-PGF)"/>
            <person name="Lucas S."/>
            <person name="Copeland A."/>
            <person name="Lapidus A."/>
            <person name="Glavina del Rio T."/>
            <person name="Dalin E."/>
            <person name="Tice H."/>
            <person name="Bruce D."/>
            <person name="Goodwin L."/>
            <person name="Pitluck S."/>
            <person name="Kyrpides N."/>
            <person name="Mavromatis K."/>
            <person name="Ivanova N."/>
            <person name="Mikhailova N."/>
            <person name="Sims D."/>
            <person name="Meinche L."/>
            <person name="Brettin T."/>
            <person name="Detter J.C."/>
            <person name="Han C."/>
            <person name="Larimer F."/>
            <person name="Land M."/>
            <person name="Hauser L."/>
            <person name="Markowitz V."/>
            <person name="Cheng J.-F."/>
            <person name="Hugenholtz P."/>
            <person name="Woyke T."/>
            <person name="Wu D."/>
            <person name="Spring S."/>
            <person name="Klenk H.-P."/>
            <person name="Eisen J.A."/>
        </authorList>
    </citation>
    <scope>NUCLEOTIDE SEQUENCE [LARGE SCALE GENOMIC DNA]</scope>
    <source>
        <strain evidence="2">ATCC 43595 / DSM 2588 / LMG 13176 / NBRC 15968 / NCIMB 11800 / UQM 2034</strain>
    </source>
</reference>
<organism evidence="1 2">
    <name type="scientific">Chitinophaga pinensis (strain ATCC 43595 / DSM 2588 / LMG 13176 / NBRC 15968 / NCIMB 11800 / UQM 2034)</name>
    <dbReference type="NCBI Taxonomy" id="485918"/>
    <lineage>
        <taxon>Bacteria</taxon>
        <taxon>Pseudomonadati</taxon>
        <taxon>Bacteroidota</taxon>
        <taxon>Chitinophagia</taxon>
        <taxon>Chitinophagales</taxon>
        <taxon>Chitinophagaceae</taxon>
        <taxon>Chitinophaga</taxon>
    </lineage>
</organism>
<dbReference type="EMBL" id="CP001699">
    <property type="protein sequence ID" value="ACU62964.1"/>
    <property type="molecule type" value="Genomic_DNA"/>
</dbReference>
<sequence>MKCASLIAVAVTLLMSCDTKKDASPATTTEKSPLSGTWKLISAKSIQNTDTTVTAPVPGQETIKIFNDSYFAFFNHDLNHGADTASAAFGAGSGTYTLVGDKYSEHLEYCSYRGWENQDFSFKMEIRNDTIIQSGEEKIDSLNVDHVIIETYVRVR</sequence>
<dbReference type="RefSeq" id="WP_012793131.1">
    <property type="nucleotide sequence ID" value="NC_013132.1"/>
</dbReference>
<accession>A0A979G8M4</accession>
<evidence type="ECO:0000313" key="2">
    <source>
        <dbReference type="Proteomes" id="UP000002215"/>
    </source>
</evidence>
<gene>
    <name evidence="1" type="ordered locus">Cpin_5535</name>
</gene>
<dbReference type="Gene3D" id="2.40.128.490">
    <property type="entry name" value="Uncharacterised protein PF14869, DUF4488"/>
    <property type="match status" value="1"/>
</dbReference>
<protein>
    <recommendedName>
        <fullName evidence="3">Lipocalin-like domain-containing protein</fullName>
    </recommendedName>
</protein>
<dbReference type="PROSITE" id="PS51257">
    <property type="entry name" value="PROKAR_LIPOPROTEIN"/>
    <property type="match status" value="1"/>
</dbReference>
<evidence type="ECO:0000313" key="1">
    <source>
        <dbReference type="EMBL" id="ACU62964.1"/>
    </source>
</evidence>
<proteinExistence type="predicted"/>
<dbReference type="KEGG" id="cpi:Cpin_5535"/>
<dbReference type="OrthoDB" id="1493972at2"/>
<dbReference type="Proteomes" id="UP000002215">
    <property type="component" value="Chromosome"/>
</dbReference>
<name>A0A979G8M4_CHIPD</name>
<reference evidence="1 2" key="2">
    <citation type="journal article" date="2010" name="Stand. Genomic Sci.">
        <title>Complete genome sequence of Chitinophaga pinensis type strain (UQM 2034).</title>
        <authorList>
            <person name="Glavina Del Rio T."/>
            <person name="Abt B."/>
            <person name="Spring S."/>
            <person name="Lapidus A."/>
            <person name="Nolan M."/>
            <person name="Tice H."/>
            <person name="Copeland A."/>
            <person name="Cheng J.F."/>
            <person name="Chen F."/>
            <person name="Bruce D."/>
            <person name="Goodwin L."/>
            <person name="Pitluck S."/>
            <person name="Ivanova N."/>
            <person name="Mavromatis K."/>
            <person name="Mikhailova N."/>
            <person name="Pati A."/>
            <person name="Chen A."/>
            <person name="Palaniappan K."/>
            <person name="Land M."/>
            <person name="Hauser L."/>
            <person name="Chang Y.J."/>
            <person name="Jeffries C.D."/>
            <person name="Chain P."/>
            <person name="Saunders E."/>
            <person name="Detter J.C."/>
            <person name="Brettin T."/>
            <person name="Rohde M."/>
            <person name="Goker M."/>
            <person name="Bristow J."/>
            <person name="Eisen J.A."/>
            <person name="Markowitz V."/>
            <person name="Hugenholtz P."/>
            <person name="Kyrpides N.C."/>
            <person name="Klenk H.P."/>
            <person name="Lucas S."/>
        </authorList>
    </citation>
    <scope>NUCLEOTIDE SEQUENCE [LARGE SCALE GENOMIC DNA]</scope>
    <source>
        <strain evidence="2">ATCC 43595 / DSM 2588 / LMG 13176 / NBRC 15968 / NCIMB 11800 / UQM 2034</strain>
    </source>
</reference>